<feature type="transmembrane region" description="Helical" evidence="1">
    <location>
        <begin position="482"/>
        <end position="507"/>
    </location>
</feature>
<dbReference type="Proteomes" id="UP001285441">
    <property type="component" value="Unassembled WGS sequence"/>
</dbReference>
<dbReference type="EMBL" id="JAULSW010000002">
    <property type="protein sequence ID" value="KAK3389910.1"/>
    <property type="molecule type" value="Genomic_DNA"/>
</dbReference>
<evidence type="ECO:0000256" key="1">
    <source>
        <dbReference type="SAM" id="Phobius"/>
    </source>
</evidence>
<name>A0AAE0NYT4_9PEZI</name>
<feature type="transmembrane region" description="Helical" evidence="1">
    <location>
        <begin position="557"/>
        <end position="580"/>
    </location>
</feature>
<dbReference type="PANTHER" id="PTHR35043:SF7">
    <property type="entry name" value="TRANSCRIPTION FACTOR DOMAIN-CONTAINING PROTEIN"/>
    <property type="match status" value="1"/>
</dbReference>
<feature type="transmembrane region" description="Helical" evidence="1">
    <location>
        <begin position="61"/>
        <end position="79"/>
    </location>
</feature>
<reference evidence="2" key="2">
    <citation type="submission" date="2023-06" db="EMBL/GenBank/DDBJ databases">
        <authorList>
            <consortium name="Lawrence Berkeley National Laboratory"/>
            <person name="Haridas S."/>
            <person name="Hensen N."/>
            <person name="Bonometti L."/>
            <person name="Westerberg I."/>
            <person name="Brannstrom I.O."/>
            <person name="Guillou S."/>
            <person name="Cros-Aarteil S."/>
            <person name="Calhoun S."/>
            <person name="Kuo A."/>
            <person name="Mondo S."/>
            <person name="Pangilinan J."/>
            <person name="Riley R."/>
            <person name="LaButti K."/>
            <person name="Andreopoulos B."/>
            <person name="Lipzen A."/>
            <person name="Chen C."/>
            <person name="Yanf M."/>
            <person name="Daum C."/>
            <person name="Ng V."/>
            <person name="Clum A."/>
            <person name="Steindorff A."/>
            <person name="Ohm R."/>
            <person name="Martin F."/>
            <person name="Silar P."/>
            <person name="Natvig D."/>
            <person name="Lalanne C."/>
            <person name="Gautier V."/>
            <person name="Ament-velasquez S.L."/>
            <person name="Kruys A."/>
            <person name="Hutchinson M.I."/>
            <person name="Powell A.J."/>
            <person name="Barry K."/>
            <person name="Miller A.N."/>
            <person name="Grigoriev I.V."/>
            <person name="Debuchy R."/>
            <person name="Gladieux P."/>
            <person name="Thoren M.H."/>
            <person name="Johannesson H."/>
        </authorList>
    </citation>
    <scope>NUCLEOTIDE SEQUENCE</scope>
    <source>
        <strain evidence="2">CBS 232.78</strain>
    </source>
</reference>
<feature type="transmembrane region" description="Helical" evidence="1">
    <location>
        <begin position="26"/>
        <end position="49"/>
    </location>
</feature>
<organism evidence="2 3">
    <name type="scientific">Podospora didyma</name>
    <dbReference type="NCBI Taxonomy" id="330526"/>
    <lineage>
        <taxon>Eukaryota</taxon>
        <taxon>Fungi</taxon>
        <taxon>Dikarya</taxon>
        <taxon>Ascomycota</taxon>
        <taxon>Pezizomycotina</taxon>
        <taxon>Sordariomycetes</taxon>
        <taxon>Sordariomycetidae</taxon>
        <taxon>Sordariales</taxon>
        <taxon>Podosporaceae</taxon>
        <taxon>Podospora</taxon>
    </lineage>
</organism>
<reference evidence="2" key="1">
    <citation type="journal article" date="2023" name="Mol. Phylogenet. Evol.">
        <title>Genome-scale phylogeny and comparative genomics of the fungal order Sordariales.</title>
        <authorList>
            <person name="Hensen N."/>
            <person name="Bonometti L."/>
            <person name="Westerberg I."/>
            <person name="Brannstrom I.O."/>
            <person name="Guillou S."/>
            <person name="Cros-Aarteil S."/>
            <person name="Calhoun S."/>
            <person name="Haridas S."/>
            <person name="Kuo A."/>
            <person name="Mondo S."/>
            <person name="Pangilinan J."/>
            <person name="Riley R."/>
            <person name="LaButti K."/>
            <person name="Andreopoulos B."/>
            <person name="Lipzen A."/>
            <person name="Chen C."/>
            <person name="Yan M."/>
            <person name="Daum C."/>
            <person name="Ng V."/>
            <person name="Clum A."/>
            <person name="Steindorff A."/>
            <person name="Ohm R.A."/>
            <person name="Martin F."/>
            <person name="Silar P."/>
            <person name="Natvig D.O."/>
            <person name="Lalanne C."/>
            <person name="Gautier V."/>
            <person name="Ament-Velasquez S.L."/>
            <person name="Kruys A."/>
            <person name="Hutchinson M.I."/>
            <person name="Powell A.J."/>
            <person name="Barry K."/>
            <person name="Miller A.N."/>
            <person name="Grigoriev I.V."/>
            <person name="Debuchy R."/>
            <person name="Gladieux P."/>
            <person name="Hiltunen Thoren M."/>
            <person name="Johannesson H."/>
        </authorList>
    </citation>
    <scope>NUCLEOTIDE SEQUENCE</scope>
    <source>
        <strain evidence="2">CBS 232.78</strain>
    </source>
</reference>
<evidence type="ECO:0000313" key="3">
    <source>
        <dbReference type="Proteomes" id="UP001285441"/>
    </source>
</evidence>
<accession>A0AAE0NYT4</accession>
<sequence>MTATNVTQHSSLGWTPEPDGRGTFGILRSCIATLALCVYSSIHINLAAAHDSKTTVYLRKAKWVVIAMFAPELVVYVAWCQLRATKQIQQQMLSCFKKLEERDPKAKRTHPWTSIHSWYVFMGGFAVDTSPSNPDHSEYIPGSPQICLAPEAVYVLASSGLIPDISSRYITDKSKADSLAKLLVIAQSMWMISQCIMRWSSSLFVTPLELNTLAHAVCALLIYLLWWDKPLDITEPTLLVGDQIRSITALLWSTRRRLGPKINFDGTISGPQTSFHEVFSGPELANIHWVELSSLPSADGSNNTLKGGEPVRQTADINKSSTFAVRLYNTSTKLYSERNFDLSNPASKSCLWVGMNEIVGLPKTGIYFSNLSTPRISVDRDCLCRWQISWDWIQSQGDLFTVSRGMSIFEHGSWEHNGLPAQKWFIHKPFPPRITNWHFIDPRTYDETGIASVGIFILCTLSYGGIHAAAWNDMFPSGTEHLLWKISCLYLPCFGIPVMAVIFTMYLTERAHMESYRKLMAGRPWPAPRRRYRSVVLGRIREFGMSFSPHSYHYSPFLFWPGVFCLGAFSLLYVGARSFLVVDAFLSLRSSPSTAYATPDWTRYFPHL</sequence>
<keyword evidence="3" id="KW-1185">Reference proteome</keyword>
<dbReference type="PANTHER" id="PTHR35043">
    <property type="entry name" value="TRANSCRIPTION FACTOR DOMAIN-CONTAINING PROTEIN"/>
    <property type="match status" value="1"/>
</dbReference>
<evidence type="ECO:0000313" key="2">
    <source>
        <dbReference type="EMBL" id="KAK3389910.1"/>
    </source>
</evidence>
<proteinExistence type="predicted"/>
<comment type="caution">
    <text evidence="2">The sequence shown here is derived from an EMBL/GenBank/DDBJ whole genome shotgun (WGS) entry which is preliminary data.</text>
</comment>
<gene>
    <name evidence="2" type="ORF">B0H63DRAFT_105505</name>
</gene>
<keyword evidence="1" id="KW-1133">Transmembrane helix</keyword>
<feature type="transmembrane region" description="Helical" evidence="1">
    <location>
        <begin position="449"/>
        <end position="470"/>
    </location>
</feature>
<keyword evidence="1" id="KW-0472">Membrane</keyword>
<protein>
    <submittedName>
        <fullName evidence="2">Uncharacterized protein</fullName>
    </submittedName>
</protein>
<dbReference type="AlphaFoldDB" id="A0AAE0NYT4"/>
<keyword evidence="1" id="KW-0812">Transmembrane</keyword>